<evidence type="ECO:0000256" key="1">
    <source>
        <dbReference type="ARBA" id="ARBA00022603"/>
    </source>
</evidence>
<dbReference type="InterPro" id="IPR029028">
    <property type="entry name" value="Alpha/beta_knot_MTases"/>
</dbReference>
<evidence type="ECO:0000256" key="2">
    <source>
        <dbReference type="ARBA" id="ARBA00022679"/>
    </source>
</evidence>
<keyword evidence="2 4" id="KW-0808">Transferase</keyword>
<evidence type="ECO:0000259" key="3">
    <source>
        <dbReference type="Pfam" id="PF00588"/>
    </source>
</evidence>
<dbReference type="PANTHER" id="PTHR43191:SF7">
    <property type="entry name" value="OBP33PEP LIKE PROTEIN"/>
    <property type="match status" value="1"/>
</dbReference>
<gene>
    <name evidence="4" type="ORF">COX64_04090</name>
</gene>
<name>A0A2M7W144_9BACT</name>
<dbReference type="AlphaFoldDB" id="A0A2M7W144"/>
<feature type="domain" description="tRNA/rRNA methyltransferase SpoU type" evidence="3">
    <location>
        <begin position="19"/>
        <end position="159"/>
    </location>
</feature>
<evidence type="ECO:0000313" key="5">
    <source>
        <dbReference type="Proteomes" id="UP000228952"/>
    </source>
</evidence>
<dbReference type="Proteomes" id="UP000228952">
    <property type="component" value="Unassembled WGS sequence"/>
</dbReference>
<dbReference type="GO" id="GO:0003723">
    <property type="term" value="F:RNA binding"/>
    <property type="evidence" value="ECO:0007669"/>
    <property type="project" value="InterPro"/>
</dbReference>
<dbReference type="GO" id="GO:0032259">
    <property type="term" value="P:methylation"/>
    <property type="evidence" value="ECO:0007669"/>
    <property type="project" value="UniProtKB-KW"/>
</dbReference>
<dbReference type="PANTHER" id="PTHR43191">
    <property type="entry name" value="RRNA METHYLTRANSFERASE 3"/>
    <property type="match status" value="1"/>
</dbReference>
<proteinExistence type="predicted"/>
<dbReference type="Pfam" id="PF00588">
    <property type="entry name" value="SpoU_methylase"/>
    <property type="match status" value="1"/>
</dbReference>
<reference evidence="5" key="1">
    <citation type="submission" date="2017-09" db="EMBL/GenBank/DDBJ databases">
        <title>Depth-based differentiation of microbial function through sediment-hosted aquifers and enrichment of novel symbionts in the deep terrestrial subsurface.</title>
        <authorList>
            <person name="Probst A.J."/>
            <person name="Ladd B."/>
            <person name="Jarett J.K."/>
            <person name="Geller-Mcgrath D.E."/>
            <person name="Sieber C.M.K."/>
            <person name="Emerson J.B."/>
            <person name="Anantharaman K."/>
            <person name="Thomas B.C."/>
            <person name="Malmstrom R."/>
            <person name="Stieglmeier M."/>
            <person name="Klingl A."/>
            <person name="Woyke T."/>
            <person name="Ryan C.M."/>
            <person name="Banfield J.F."/>
        </authorList>
    </citation>
    <scope>NUCLEOTIDE SEQUENCE [LARGE SCALE GENOMIC DNA]</scope>
</reference>
<accession>A0A2M7W144</accession>
<evidence type="ECO:0000313" key="4">
    <source>
        <dbReference type="EMBL" id="PJA12876.1"/>
    </source>
</evidence>
<dbReference type="InterPro" id="IPR029026">
    <property type="entry name" value="tRNA_m1G_MTases_N"/>
</dbReference>
<dbReference type="InterPro" id="IPR051259">
    <property type="entry name" value="rRNA_Methyltransferase"/>
</dbReference>
<keyword evidence="1 4" id="KW-0489">Methyltransferase</keyword>
<dbReference type="EMBL" id="PFQB01000101">
    <property type="protein sequence ID" value="PJA12876.1"/>
    <property type="molecule type" value="Genomic_DNA"/>
</dbReference>
<protein>
    <submittedName>
        <fullName evidence="4">RNA methyltransferase</fullName>
    </submittedName>
</protein>
<dbReference type="InterPro" id="IPR001537">
    <property type="entry name" value="SpoU_MeTrfase"/>
</dbReference>
<dbReference type="SUPFAM" id="SSF75217">
    <property type="entry name" value="alpha/beta knot"/>
    <property type="match status" value="1"/>
</dbReference>
<dbReference type="GO" id="GO:0008173">
    <property type="term" value="F:RNA methyltransferase activity"/>
    <property type="evidence" value="ECO:0007669"/>
    <property type="project" value="InterPro"/>
</dbReference>
<dbReference type="GO" id="GO:0006396">
    <property type="term" value="P:RNA processing"/>
    <property type="evidence" value="ECO:0007669"/>
    <property type="project" value="InterPro"/>
</dbReference>
<sequence length="170" mass="18803">MVANNQTIKQLVRNPMLQVFLVILDIRSAYNVGAMFRTADGTGQTGIIITGYSPTPDNPKVAKTALGSDYQVPWAHEPLLEVIRATPNVLHVGLELSARSEDIFMWQLPPLQKIFLYVGNEVTGLPLELMANLDTLLQIPMCGVKQSLNVAEATSVALYELYRKKHVSIL</sequence>
<organism evidence="4 5">
    <name type="scientific">Candidatus Dojkabacteria bacterium CG_4_10_14_0_2_um_filter_Dojkabacteria_WS6_41_15</name>
    <dbReference type="NCBI Taxonomy" id="2014249"/>
    <lineage>
        <taxon>Bacteria</taxon>
        <taxon>Candidatus Dojkabacteria</taxon>
    </lineage>
</organism>
<dbReference type="Gene3D" id="3.40.1280.10">
    <property type="match status" value="1"/>
</dbReference>
<comment type="caution">
    <text evidence="4">The sequence shown here is derived from an EMBL/GenBank/DDBJ whole genome shotgun (WGS) entry which is preliminary data.</text>
</comment>